<accession>A0A366XYX7</accession>
<sequence>MNERKTDSLYEGRDKAYMDIDRMINEGMAGGTVNLHYDHPQIDQAVDFYEEEPPKKCEEGDC</sequence>
<keyword evidence="2" id="KW-1185">Reference proteome</keyword>
<dbReference type="AlphaFoldDB" id="A0A366XYX7"/>
<gene>
    <name evidence="1" type="ORF">DS031_12005</name>
</gene>
<name>A0A366XYX7_9BACI</name>
<dbReference type="OrthoDB" id="2454402at2"/>
<dbReference type="RefSeq" id="WP_113806325.1">
    <property type="nucleotide sequence ID" value="NZ_QOCW01000011.1"/>
</dbReference>
<dbReference type="EMBL" id="QOCW01000011">
    <property type="protein sequence ID" value="RBW69353.1"/>
    <property type="molecule type" value="Genomic_DNA"/>
</dbReference>
<proteinExistence type="predicted"/>
<evidence type="ECO:0000313" key="2">
    <source>
        <dbReference type="Proteomes" id="UP000253314"/>
    </source>
</evidence>
<organism evidence="1 2">
    <name type="scientific">Bacillus taeanensis</name>
    <dbReference type="NCBI Taxonomy" id="273032"/>
    <lineage>
        <taxon>Bacteria</taxon>
        <taxon>Bacillati</taxon>
        <taxon>Bacillota</taxon>
        <taxon>Bacilli</taxon>
        <taxon>Bacillales</taxon>
        <taxon>Bacillaceae</taxon>
        <taxon>Bacillus</taxon>
    </lineage>
</organism>
<evidence type="ECO:0000313" key="1">
    <source>
        <dbReference type="EMBL" id="RBW69353.1"/>
    </source>
</evidence>
<reference evidence="1 2" key="1">
    <citation type="submission" date="2018-07" db="EMBL/GenBank/DDBJ databases">
        <title>Lottiidibacillus patelloidae gen. nov., sp. nov., isolated from the intestinal tract of a marine limpet and the reclassification of B. taeanensis BH030017T, B. algicola KMM 3737T and B. hwajinpoensis SW-72T as genus Lottiidibacillus.</title>
        <authorList>
            <person name="Liu R."/>
            <person name="Huang Z."/>
        </authorList>
    </citation>
    <scope>NUCLEOTIDE SEQUENCE [LARGE SCALE GENOMIC DNA]</scope>
    <source>
        <strain evidence="1 2">BH030017</strain>
    </source>
</reference>
<comment type="caution">
    <text evidence="1">The sequence shown here is derived from an EMBL/GenBank/DDBJ whole genome shotgun (WGS) entry which is preliminary data.</text>
</comment>
<protein>
    <submittedName>
        <fullName evidence="1">Uncharacterized protein</fullName>
    </submittedName>
</protein>
<dbReference type="Proteomes" id="UP000253314">
    <property type="component" value="Unassembled WGS sequence"/>
</dbReference>